<dbReference type="GO" id="GO:0003995">
    <property type="term" value="F:acyl-CoA dehydrogenase activity"/>
    <property type="evidence" value="ECO:0007669"/>
    <property type="project" value="InterPro"/>
</dbReference>
<protein>
    <submittedName>
        <fullName evidence="2">Acyl-CoA reductase (LuxC)</fullName>
    </submittedName>
</protein>
<dbReference type="GO" id="GO:0008218">
    <property type="term" value="P:bioluminescence"/>
    <property type="evidence" value="ECO:0007669"/>
    <property type="project" value="InterPro"/>
</dbReference>
<keyword evidence="3" id="KW-1185">Reference proteome</keyword>
<dbReference type="AlphaFoldDB" id="A0A1I5BSF9"/>
<dbReference type="STRING" id="226506.SAMN04488519_10220"/>
<dbReference type="InterPro" id="IPR008670">
    <property type="entry name" value="CoA_reduct_LuxC"/>
</dbReference>
<dbReference type="Proteomes" id="UP000199564">
    <property type="component" value="Unassembled WGS sequence"/>
</dbReference>
<accession>A0A1I5BSF9</accession>
<evidence type="ECO:0000256" key="1">
    <source>
        <dbReference type="ARBA" id="ARBA00022857"/>
    </source>
</evidence>
<evidence type="ECO:0000313" key="3">
    <source>
        <dbReference type="Proteomes" id="UP000199564"/>
    </source>
</evidence>
<reference evidence="3" key="1">
    <citation type="submission" date="2016-10" db="EMBL/GenBank/DDBJ databases">
        <authorList>
            <person name="Varghese N."/>
            <person name="Submissions S."/>
        </authorList>
    </citation>
    <scope>NUCLEOTIDE SEQUENCE [LARGE SCALE GENOMIC DNA]</scope>
    <source>
        <strain evidence="3">DSM 15282</strain>
    </source>
</reference>
<organism evidence="2 3">
    <name type="scientific">Algoriphagus ornithinivorans</name>
    <dbReference type="NCBI Taxonomy" id="226506"/>
    <lineage>
        <taxon>Bacteria</taxon>
        <taxon>Pseudomonadati</taxon>
        <taxon>Bacteroidota</taxon>
        <taxon>Cytophagia</taxon>
        <taxon>Cytophagales</taxon>
        <taxon>Cyclobacteriaceae</taxon>
        <taxon>Algoriphagus</taxon>
    </lineage>
</organism>
<dbReference type="Pfam" id="PF05893">
    <property type="entry name" value="LuxC"/>
    <property type="match status" value="1"/>
</dbReference>
<proteinExistence type="predicted"/>
<gene>
    <name evidence="2" type="ORF">SAMN04488519_10220</name>
</gene>
<sequence length="337" mass="38402">MELEKRIKAFASLGTLLSNLAPDQKEDLFRRAENRNNWFTAESCEQALNGLAFMLQESKLRAWVSKYEFPPYSSPKDVGVLMAGNIPAVGFHDAMTVLLSGNKLSAKLSSADEVLMKWLLQQLIQLEPEFENLIEFSDMLKNKDAYIATGSDNSARYFNYYFGKYPSVIRQNRTSVAILEGDENQDDLVNLGKDIFSYYGLGCRNVSKIFIRNEEQLQQLLKELQIFAEKAEHHKYLNNYDYNKSIYLVNQDSHLDNGFLILKESQDLVSPIAVLYYELYSSKEDLTEKIDSLSSKIQCVVGNIDHGIASVPFGQAQMPELWDYADGVDTLEFLTNL</sequence>
<evidence type="ECO:0000313" key="2">
    <source>
        <dbReference type="EMBL" id="SFN77602.1"/>
    </source>
</evidence>
<keyword evidence="1" id="KW-0521">NADP</keyword>
<name>A0A1I5BSF9_9BACT</name>
<dbReference type="EMBL" id="FOVW01000002">
    <property type="protein sequence ID" value="SFN77602.1"/>
    <property type="molecule type" value="Genomic_DNA"/>
</dbReference>